<reference evidence="1" key="1">
    <citation type="submission" date="2022-10" db="EMBL/GenBank/DDBJ databases">
        <title>Characterization and whole genome sequencing of a new Roseateles species, isolated from fresh water.</title>
        <authorList>
            <person name="Guliayeva D.Y."/>
            <person name="Akhremchuk A.E."/>
            <person name="Sikolenko M.A."/>
            <person name="Valentovich L.N."/>
            <person name="Sidarenka A.V."/>
        </authorList>
    </citation>
    <scope>NUCLEOTIDE SEQUENCE</scope>
    <source>
        <strain evidence="1">BIM B-1768</strain>
    </source>
</reference>
<accession>A0ABY6AU35</accession>
<proteinExistence type="predicted"/>
<organism evidence="1 2">
    <name type="scientific">Roseateles amylovorans</name>
    <dbReference type="NCBI Taxonomy" id="2978473"/>
    <lineage>
        <taxon>Bacteria</taxon>
        <taxon>Pseudomonadati</taxon>
        <taxon>Pseudomonadota</taxon>
        <taxon>Betaproteobacteria</taxon>
        <taxon>Burkholderiales</taxon>
        <taxon>Sphaerotilaceae</taxon>
        <taxon>Roseateles</taxon>
    </lineage>
</organism>
<dbReference type="RefSeq" id="WP_261756472.1">
    <property type="nucleotide sequence ID" value="NZ_CP104562.2"/>
</dbReference>
<dbReference type="EMBL" id="CP104562">
    <property type="protein sequence ID" value="UXH76736.1"/>
    <property type="molecule type" value="Genomic_DNA"/>
</dbReference>
<keyword evidence="2" id="KW-1185">Reference proteome</keyword>
<dbReference type="Proteomes" id="UP001064933">
    <property type="component" value="Chromosome"/>
</dbReference>
<name>A0ABY6AU35_9BURK</name>
<protein>
    <submittedName>
        <fullName evidence="1">Uncharacterized protein</fullName>
    </submittedName>
</protein>
<sequence length="84" mass="9178">MASKYACRCGEIVRTNLTEGHGLHLLVAERLLELSDSQIAEGVDPLLDRITRESSVVAVCCKCARLAIIDNDHNIKLYEPAPAS</sequence>
<evidence type="ECO:0000313" key="1">
    <source>
        <dbReference type="EMBL" id="UXH76736.1"/>
    </source>
</evidence>
<evidence type="ECO:0000313" key="2">
    <source>
        <dbReference type="Proteomes" id="UP001064933"/>
    </source>
</evidence>
<gene>
    <name evidence="1" type="ORF">N4261_17060</name>
</gene>